<dbReference type="VEuPathDB" id="VectorBase:AFUN2_012676"/>
<protein>
    <submittedName>
        <fullName evidence="1">Uncharacterized protein</fullName>
    </submittedName>
</protein>
<dbReference type="EnsemblMetazoa" id="AFUN002416-RA">
    <property type="protein sequence ID" value="AFUN002416-PA"/>
    <property type="gene ID" value="AFUN002416"/>
</dbReference>
<accession>A0A182R8B4</accession>
<organism evidence="1">
    <name type="scientific">Anopheles funestus</name>
    <name type="common">African malaria mosquito</name>
    <dbReference type="NCBI Taxonomy" id="62324"/>
    <lineage>
        <taxon>Eukaryota</taxon>
        <taxon>Metazoa</taxon>
        <taxon>Ecdysozoa</taxon>
        <taxon>Arthropoda</taxon>
        <taxon>Hexapoda</taxon>
        <taxon>Insecta</taxon>
        <taxon>Pterygota</taxon>
        <taxon>Neoptera</taxon>
        <taxon>Endopterygota</taxon>
        <taxon>Diptera</taxon>
        <taxon>Nematocera</taxon>
        <taxon>Culicoidea</taxon>
        <taxon>Culicidae</taxon>
        <taxon>Anophelinae</taxon>
        <taxon>Anopheles</taxon>
    </lineage>
</organism>
<evidence type="ECO:0000313" key="1">
    <source>
        <dbReference type="EnsemblMetazoa" id="AFUN002416-PA"/>
    </source>
</evidence>
<name>A0A182R8B4_ANOFN</name>
<reference evidence="1" key="1">
    <citation type="submission" date="2020-05" db="UniProtKB">
        <authorList>
            <consortium name="EnsemblMetazoa"/>
        </authorList>
    </citation>
    <scope>IDENTIFICATION</scope>
    <source>
        <strain evidence="1">FUMOZ</strain>
    </source>
</reference>
<dbReference type="AlphaFoldDB" id="A0A182R8B4"/>
<dbReference type="VEuPathDB" id="VectorBase:AFUN002416"/>
<sequence length="62" mass="7299">MHCMDDCEIIHNKQQLRFTALKIIGWLKSSLKGTIQMRPKPCVSYIDEFDFLYIADYLCTVL</sequence>
<proteinExistence type="predicted"/>